<gene>
    <name evidence="1" type="ORF">F5878DRAFT_646755</name>
</gene>
<organism evidence="1 2">
    <name type="scientific">Lentinula raphanica</name>
    <dbReference type="NCBI Taxonomy" id="153919"/>
    <lineage>
        <taxon>Eukaryota</taxon>
        <taxon>Fungi</taxon>
        <taxon>Dikarya</taxon>
        <taxon>Basidiomycota</taxon>
        <taxon>Agaricomycotina</taxon>
        <taxon>Agaricomycetes</taxon>
        <taxon>Agaricomycetidae</taxon>
        <taxon>Agaricales</taxon>
        <taxon>Marasmiineae</taxon>
        <taxon>Omphalotaceae</taxon>
        <taxon>Lentinula</taxon>
    </lineage>
</organism>
<feature type="non-terminal residue" evidence="1">
    <location>
        <position position="1"/>
    </location>
</feature>
<dbReference type="Proteomes" id="UP001163846">
    <property type="component" value="Unassembled WGS sequence"/>
</dbReference>
<evidence type="ECO:0000313" key="1">
    <source>
        <dbReference type="EMBL" id="KAJ3832464.1"/>
    </source>
</evidence>
<protein>
    <submittedName>
        <fullName evidence="1">Uncharacterized protein</fullName>
    </submittedName>
</protein>
<accession>A0AA38NXJ1</accession>
<evidence type="ECO:0000313" key="2">
    <source>
        <dbReference type="Proteomes" id="UP001163846"/>
    </source>
</evidence>
<comment type="caution">
    <text evidence="1">The sequence shown here is derived from an EMBL/GenBank/DDBJ whole genome shotgun (WGS) entry which is preliminary data.</text>
</comment>
<dbReference type="AlphaFoldDB" id="A0AA38NXJ1"/>
<dbReference type="EMBL" id="MU806950">
    <property type="protein sequence ID" value="KAJ3832464.1"/>
    <property type="molecule type" value="Genomic_DNA"/>
</dbReference>
<keyword evidence="2" id="KW-1185">Reference proteome</keyword>
<reference evidence="1" key="1">
    <citation type="submission" date="2022-08" db="EMBL/GenBank/DDBJ databases">
        <authorList>
            <consortium name="DOE Joint Genome Institute"/>
            <person name="Min B."/>
            <person name="Riley R."/>
            <person name="Sierra-Patev S."/>
            <person name="Naranjo-Ortiz M."/>
            <person name="Looney B."/>
            <person name="Konkel Z."/>
            <person name="Slot J.C."/>
            <person name="Sakamoto Y."/>
            <person name="Steenwyk J.L."/>
            <person name="Rokas A."/>
            <person name="Carro J."/>
            <person name="Camarero S."/>
            <person name="Ferreira P."/>
            <person name="Molpeceres G."/>
            <person name="Ruiz-Duenas F.J."/>
            <person name="Serrano A."/>
            <person name="Henrissat B."/>
            <person name="Drula E."/>
            <person name="Hughes K.W."/>
            <person name="Mata J.L."/>
            <person name="Ishikawa N.K."/>
            <person name="Vargas-Isla R."/>
            <person name="Ushijima S."/>
            <person name="Smith C.A."/>
            <person name="Ahrendt S."/>
            <person name="Andreopoulos W."/>
            <person name="He G."/>
            <person name="Labutti K."/>
            <person name="Lipzen A."/>
            <person name="Ng V."/>
            <person name="Sandor L."/>
            <person name="Barry K."/>
            <person name="Martinez A.T."/>
            <person name="Xiao Y."/>
            <person name="Gibbons J.G."/>
            <person name="Terashima K."/>
            <person name="Hibbett D.S."/>
            <person name="Grigoriev I.V."/>
        </authorList>
    </citation>
    <scope>NUCLEOTIDE SEQUENCE</scope>
    <source>
        <strain evidence="1">TFB9207</strain>
    </source>
</reference>
<sequence>YLERGAHNLTKSVSTKLPRIRLLKPALATVEKEFEVTWYFSFLSVGGLAQLTRPASSHAAWILEKLRSELAGRGWFEEPSPGLPICWSLEKFLPISTPVYTPSMNSVYLVTLALISVTCAVPVTNNKPQLELLPSDVTIESRGNAVSAVATDILTRFPFTPEYYIVALNPRLGVTAAERLETCIDAIETYWRHKPAGPPTRMRPEAHCRFLDHVEMLEECSQTKASAAGSLRVDHTFRYSFFLGKNQEETQNPNDNERARKAIDAVFWRFRELFGLEHEQLGGKLSATDNFKIFGAHINTEFSLELNPEGRTESEKKVVKGNPIQGRAAARASPSVLTRNIRSSQLQCHTNSIWNNRLSFLDDGGDELKRR</sequence>
<proteinExistence type="predicted"/>
<name>A0AA38NXJ1_9AGAR</name>